<dbReference type="KEGG" id="ssyr:SSYRP_v1c06170"/>
<evidence type="ECO:0000313" key="8">
    <source>
        <dbReference type="EMBL" id="AGM26207.1"/>
    </source>
</evidence>
<keyword evidence="3 5" id="KW-0819">tRNA processing</keyword>
<dbReference type="GO" id="GO:0031119">
    <property type="term" value="P:tRNA pseudouridine synthesis"/>
    <property type="evidence" value="ECO:0007669"/>
    <property type="project" value="UniProtKB-UniRule"/>
</dbReference>
<dbReference type="Pfam" id="PF01509">
    <property type="entry name" value="TruB_N"/>
    <property type="match status" value="1"/>
</dbReference>
<comment type="catalytic activity">
    <reaction evidence="1 5">
        <text>uridine(55) in tRNA = pseudouridine(55) in tRNA</text>
        <dbReference type="Rhea" id="RHEA:42532"/>
        <dbReference type="Rhea" id="RHEA-COMP:10101"/>
        <dbReference type="Rhea" id="RHEA-COMP:10102"/>
        <dbReference type="ChEBI" id="CHEBI:65314"/>
        <dbReference type="ChEBI" id="CHEBI:65315"/>
        <dbReference type="EC" id="5.4.99.25"/>
    </reaction>
</comment>
<dbReference type="PATRIC" id="fig|1276229.3.peg.612"/>
<evidence type="ECO:0000256" key="2">
    <source>
        <dbReference type="ARBA" id="ARBA00005642"/>
    </source>
</evidence>
<sequence>MSTTMLNDGILLIDKPVGKTSNQVIQIIKKKLGVNKIGHAGTLDPLATGLLVVLLNNGTKISDYLLTADKGYDVTMKLFIKTDSGDITGKIMEEIAPFKMKKKVIKKAFESFNGFIYEQYPPKYSAIKVNGKKLYEYARAEQEVQITPRTVTIQAIKFKNYNHATQTIQFSVLCSKGTYVRSLVEDIADKMGVLATVEKLTRVQSGNFKLADAVKVEDVDQKDIISMYDALFINKQPLLMYHYDEEIRQGKPIVIINHSDPNIFIIDKHKNVLAIYKHIGKHVYACQRGLWSNEQGPTPTSEGDKY</sequence>
<dbReference type="PANTHER" id="PTHR13767:SF2">
    <property type="entry name" value="PSEUDOURIDYLATE SYNTHASE TRUB1"/>
    <property type="match status" value="1"/>
</dbReference>
<dbReference type="InterPro" id="IPR002501">
    <property type="entry name" value="PsdUridine_synth_N"/>
</dbReference>
<evidence type="ECO:0000256" key="4">
    <source>
        <dbReference type="ARBA" id="ARBA00023235"/>
    </source>
</evidence>
<dbReference type="GO" id="GO:1990481">
    <property type="term" value="P:mRNA pseudouridine synthesis"/>
    <property type="evidence" value="ECO:0007669"/>
    <property type="project" value="TreeGrafter"/>
</dbReference>
<comment type="function">
    <text evidence="5">Responsible for synthesis of pseudouridine from uracil-55 in the psi GC loop of transfer RNAs.</text>
</comment>
<dbReference type="GO" id="GO:0003723">
    <property type="term" value="F:RNA binding"/>
    <property type="evidence" value="ECO:0007669"/>
    <property type="project" value="InterPro"/>
</dbReference>
<evidence type="ECO:0000256" key="5">
    <source>
        <dbReference type="HAMAP-Rule" id="MF_01080"/>
    </source>
</evidence>
<dbReference type="InterPro" id="IPR014780">
    <property type="entry name" value="tRNA_psdUridine_synth_TruB"/>
</dbReference>
<dbReference type="EMBL" id="CP005078">
    <property type="protein sequence ID" value="AGM26207.1"/>
    <property type="molecule type" value="Genomic_DNA"/>
</dbReference>
<dbReference type="eggNOG" id="COG0130">
    <property type="taxonomic scope" value="Bacteria"/>
</dbReference>
<comment type="similarity">
    <text evidence="2 5">Belongs to the pseudouridine synthase TruB family. Type 1 subfamily.</text>
</comment>
<gene>
    <name evidence="5 8" type="primary">truB</name>
    <name evidence="8" type="ORF">SSYRP_v1c06170</name>
</gene>
<evidence type="ECO:0000259" key="6">
    <source>
        <dbReference type="Pfam" id="PF01509"/>
    </source>
</evidence>
<dbReference type="InterPro" id="IPR032819">
    <property type="entry name" value="TruB_C"/>
</dbReference>
<feature type="domain" description="tRNA pseudouridylate synthase B C-terminal" evidence="7">
    <location>
        <begin position="181"/>
        <end position="221"/>
    </location>
</feature>
<dbReference type="Proteomes" id="UP000013963">
    <property type="component" value="Chromosome"/>
</dbReference>
<dbReference type="Gene3D" id="3.30.2350.10">
    <property type="entry name" value="Pseudouridine synthase"/>
    <property type="match status" value="1"/>
</dbReference>
<evidence type="ECO:0000259" key="7">
    <source>
        <dbReference type="Pfam" id="PF16198"/>
    </source>
</evidence>
<dbReference type="EC" id="5.4.99.25" evidence="5"/>
<protein>
    <recommendedName>
        <fullName evidence="5">tRNA pseudouridine synthase B</fullName>
        <ecNumber evidence="5">5.4.99.25</ecNumber>
    </recommendedName>
    <alternativeName>
        <fullName evidence="5">tRNA pseudouridine(55) synthase</fullName>
        <shortName evidence="5">Psi55 synthase</shortName>
    </alternativeName>
    <alternativeName>
        <fullName evidence="5">tRNA pseudouridylate synthase</fullName>
    </alternativeName>
    <alternativeName>
        <fullName evidence="5">tRNA-uridine isomerase</fullName>
    </alternativeName>
</protein>
<dbReference type="PANTHER" id="PTHR13767">
    <property type="entry name" value="TRNA-PSEUDOURIDINE SYNTHASE"/>
    <property type="match status" value="1"/>
</dbReference>
<dbReference type="HAMAP" id="MF_01080">
    <property type="entry name" value="TruB_bact"/>
    <property type="match status" value="1"/>
</dbReference>
<dbReference type="GO" id="GO:0160148">
    <property type="term" value="F:tRNA pseudouridine(55) synthase activity"/>
    <property type="evidence" value="ECO:0007669"/>
    <property type="project" value="UniProtKB-EC"/>
</dbReference>
<dbReference type="HOGENOM" id="CLU_032087_0_2_14"/>
<reference evidence="8 9" key="1">
    <citation type="journal article" date="2013" name="Genome Biol. Evol.">
        <title>Complete genomes of two dipteran-associated spiroplasmas provided insights into the origin, dynamics, and impacts of viral invasion in spiroplasma.</title>
        <authorList>
            <person name="Ku C."/>
            <person name="Lo W.S."/>
            <person name="Chen L.L."/>
            <person name="Kuo C.H."/>
        </authorList>
    </citation>
    <scope>NUCLEOTIDE SEQUENCE [LARGE SCALE GENOMIC DNA]</scope>
    <source>
        <strain evidence="8">EA-1</strain>
    </source>
</reference>
<proteinExistence type="inferred from homology"/>
<dbReference type="NCBIfam" id="TIGR00431">
    <property type="entry name" value="TruB"/>
    <property type="match status" value="1"/>
</dbReference>
<accession>R4U442</accession>
<feature type="domain" description="Pseudouridine synthase II N-terminal" evidence="6">
    <location>
        <begin position="29"/>
        <end position="180"/>
    </location>
</feature>
<evidence type="ECO:0000256" key="3">
    <source>
        <dbReference type="ARBA" id="ARBA00022694"/>
    </source>
</evidence>
<dbReference type="RefSeq" id="WP_016340853.1">
    <property type="nucleotide sequence ID" value="NC_021284.1"/>
</dbReference>
<dbReference type="CDD" id="cd02573">
    <property type="entry name" value="PseudoU_synth_EcTruB"/>
    <property type="match status" value="1"/>
</dbReference>
<keyword evidence="9" id="KW-1185">Reference proteome</keyword>
<keyword evidence="4 5" id="KW-0413">Isomerase</keyword>
<dbReference type="SUPFAM" id="SSF55120">
    <property type="entry name" value="Pseudouridine synthase"/>
    <property type="match status" value="1"/>
</dbReference>
<evidence type="ECO:0000313" key="9">
    <source>
        <dbReference type="Proteomes" id="UP000013963"/>
    </source>
</evidence>
<dbReference type="Pfam" id="PF16198">
    <property type="entry name" value="TruB_C_2"/>
    <property type="match status" value="1"/>
</dbReference>
<name>R4U442_9MOLU</name>
<dbReference type="STRING" id="1276229.SSYRP_v1c06170"/>
<dbReference type="InterPro" id="IPR020103">
    <property type="entry name" value="PsdUridine_synth_cat_dom_sf"/>
</dbReference>
<dbReference type="AlphaFoldDB" id="R4U442"/>
<organism evidence="8 9">
    <name type="scientific">Spiroplasma syrphidicola EA-1</name>
    <dbReference type="NCBI Taxonomy" id="1276229"/>
    <lineage>
        <taxon>Bacteria</taxon>
        <taxon>Bacillati</taxon>
        <taxon>Mycoplasmatota</taxon>
        <taxon>Mollicutes</taxon>
        <taxon>Entomoplasmatales</taxon>
        <taxon>Spiroplasmataceae</taxon>
        <taxon>Spiroplasma</taxon>
    </lineage>
</organism>
<evidence type="ECO:0000256" key="1">
    <source>
        <dbReference type="ARBA" id="ARBA00000385"/>
    </source>
</evidence>
<feature type="active site" description="Nucleophile" evidence="5">
    <location>
        <position position="44"/>
    </location>
</feature>